<evidence type="ECO:0000313" key="3">
    <source>
        <dbReference type="Proteomes" id="UP000187209"/>
    </source>
</evidence>
<keyword evidence="3" id="KW-1185">Reference proteome</keyword>
<dbReference type="EMBL" id="MPUH01000356">
    <property type="protein sequence ID" value="OMJ82039.1"/>
    <property type="molecule type" value="Genomic_DNA"/>
</dbReference>
<evidence type="ECO:0000313" key="2">
    <source>
        <dbReference type="EMBL" id="OMJ82039.1"/>
    </source>
</evidence>
<evidence type="ECO:0000256" key="1">
    <source>
        <dbReference type="SAM" id="MobiDB-lite"/>
    </source>
</evidence>
<protein>
    <submittedName>
        <fullName evidence="2">Uncharacterized protein</fullName>
    </submittedName>
</protein>
<reference evidence="2 3" key="1">
    <citation type="submission" date="2016-11" db="EMBL/GenBank/DDBJ databases">
        <title>The macronuclear genome of Stentor coeruleus: a giant cell with tiny introns.</title>
        <authorList>
            <person name="Slabodnick M."/>
            <person name="Ruby J.G."/>
            <person name="Reiff S.B."/>
            <person name="Swart E.C."/>
            <person name="Gosai S."/>
            <person name="Prabakaran S."/>
            <person name="Witkowska E."/>
            <person name="Larue G.E."/>
            <person name="Fisher S."/>
            <person name="Freeman R.M."/>
            <person name="Gunawardena J."/>
            <person name="Chu W."/>
            <person name="Stover N.A."/>
            <person name="Gregory B.D."/>
            <person name="Nowacki M."/>
            <person name="Derisi J."/>
            <person name="Roy S.W."/>
            <person name="Marshall W.F."/>
            <person name="Sood P."/>
        </authorList>
    </citation>
    <scope>NUCLEOTIDE SEQUENCE [LARGE SCALE GENOMIC DNA]</scope>
    <source>
        <strain evidence="2">WM001</strain>
    </source>
</reference>
<comment type="caution">
    <text evidence="2">The sequence shown here is derived from an EMBL/GenBank/DDBJ whole genome shotgun (WGS) entry which is preliminary data.</text>
</comment>
<feature type="region of interest" description="Disordered" evidence="1">
    <location>
        <begin position="99"/>
        <end position="122"/>
    </location>
</feature>
<proteinExistence type="predicted"/>
<accession>A0A1R2BZ57</accession>
<organism evidence="2 3">
    <name type="scientific">Stentor coeruleus</name>
    <dbReference type="NCBI Taxonomy" id="5963"/>
    <lineage>
        <taxon>Eukaryota</taxon>
        <taxon>Sar</taxon>
        <taxon>Alveolata</taxon>
        <taxon>Ciliophora</taxon>
        <taxon>Postciliodesmatophora</taxon>
        <taxon>Heterotrichea</taxon>
        <taxon>Heterotrichida</taxon>
        <taxon>Stentoridae</taxon>
        <taxon>Stentor</taxon>
    </lineage>
</organism>
<sequence length="122" mass="14441">MAEVPEDSKKRKRGEDMSKELIEHNSKLASYIHKLEFMLIETTKKYYKSKVMFKNYIGKLVEGLDKAGYTVPMLPLKRMESEDNIDLDNLLKEIEQNRKVQEEMESKKKKMGRPKKEIKTEN</sequence>
<name>A0A1R2BZ57_9CILI</name>
<gene>
    <name evidence="2" type="ORF">SteCoe_17366</name>
</gene>
<dbReference type="OrthoDB" id="321362at2759"/>
<dbReference type="AlphaFoldDB" id="A0A1R2BZ57"/>
<dbReference type="Proteomes" id="UP000187209">
    <property type="component" value="Unassembled WGS sequence"/>
</dbReference>